<comment type="caution">
    <text evidence="2">The sequence shown here is derived from an EMBL/GenBank/DDBJ whole genome shotgun (WGS) entry which is preliminary data.</text>
</comment>
<dbReference type="InterPro" id="IPR036457">
    <property type="entry name" value="PPM-type-like_dom_sf"/>
</dbReference>
<dbReference type="Pfam" id="PF13672">
    <property type="entry name" value="PP2C_2"/>
    <property type="match status" value="1"/>
</dbReference>
<feature type="domain" description="PPM-type phosphatase" evidence="1">
    <location>
        <begin position="103"/>
        <end position="342"/>
    </location>
</feature>
<keyword evidence="3" id="KW-1185">Reference proteome</keyword>
<dbReference type="RefSeq" id="WP_203915681.1">
    <property type="nucleotide sequence ID" value="NZ_BONZ01000002.1"/>
</dbReference>
<dbReference type="Gene3D" id="3.60.40.10">
    <property type="entry name" value="PPM-type phosphatase domain"/>
    <property type="match status" value="1"/>
</dbReference>
<evidence type="ECO:0000259" key="1">
    <source>
        <dbReference type="PROSITE" id="PS51746"/>
    </source>
</evidence>
<sequence>MAADGGGLDTVHGTECPTCGASVGETDRFCETCGAGLFEGLVPASSAQPPAPAPAGQRWLTSTGAPDACGGCGGTAFGPEGYCDDCGQRRPAGRNHSELDLGVIAAVSDLGHRHRHNEDAVAIGLLPGAEAAVVCDGVSSSTRPDAASYAAVDAAAEALLRALADGDEPEPALTVAARAAQAAAALAAGAEPGNNPPSCTFVAGVVTADEVSVGWVGDSRAYWLPDRDGDPAVLTADDSLAGQLAAAGVPLAEAPQGAQAGALVRWLGADARDTAPHLVTIRPDGPGRLLVCSDGLFRYRPAPAELAAATPAGTPIDTARSLVQLALDAGGQDNVTVAVLPYPAPESSQGATG</sequence>
<gene>
    <name evidence="2" type="ORF">Raf01_01220</name>
</gene>
<proteinExistence type="predicted"/>
<accession>A0A8J3VMG3</accession>
<reference evidence="2" key="1">
    <citation type="submission" date="2021-01" db="EMBL/GenBank/DDBJ databases">
        <title>Whole genome shotgun sequence of Rugosimonospora africana NBRC 104875.</title>
        <authorList>
            <person name="Komaki H."/>
            <person name="Tamura T."/>
        </authorList>
    </citation>
    <scope>NUCLEOTIDE SEQUENCE</scope>
    <source>
        <strain evidence="2">NBRC 104875</strain>
    </source>
</reference>
<dbReference type="PROSITE" id="PS51746">
    <property type="entry name" value="PPM_2"/>
    <property type="match status" value="1"/>
</dbReference>
<dbReference type="EMBL" id="BONZ01000002">
    <property type="protein sequence ID" value="GIH11950.1"/>
    <property type="molecule type" value="Genomic_DNA"/>
</dbReference>
<protein>
    <recommendedName>
        <fullName evidence="1">PPM-type phosphatase domain-containing protein</fullName>
    </recommendedName>
</protein>
<dbReference type="Proteomes" id="UP000642748">
    <property type="component" value="Unassembled WGS sequence"/>
</dbReference>
<dbReference type="SUPFAM" id="SSF81606">
    <property type="entry name" value="PP2C-like"/>
    <property type="match status" value="1"/>
</dbReference>
<dbReference type="SMART" id="SM00332">
    <property type="entry name" value="PP2Cc"/>
    <property type="match status" value="1"/>
</dbReference>
<evidence type="ECO:0000313" key="2">
    <source>
        <dbReference type="EMBL" id="GIH11950.1"/>
    </source>
</evidence>
<dbReference type="InterPro" id="IPR001932">
    <property type="entry name" value="PPM-type_phosphatase-like_dom"/>
</dbReference>
<name>A0A8J3VMG3_9ACTN</name>
<evidence type="ECO:0000313" key="3">
    <source>
        <dbReference type="Proteomes" id="UP000642748"/>
    </source>
</evidence>
<dbReference type="AlphaFoldDB" id="A0A8J3VMG3"/>
<organism evidence="2 3">
    <name type="scientific">Rugosimonospora africana</name>
    <dbReference type="NCBI Taxonomy" id="556532"/>
    <lineage>
        <taxon>Bacteria</taxon>
        <taxon>Bacillati</taxon>
        <taxon>Actinomycetota</taxon>
        <taxon>Actinomycetes</taxon>
        <taxon>Micromonosporales</taxon>
        <taxon>Micromonosporaceae</taxon>
        <taxon>Rugosimonospora</taxon>
    </lineage>
</organism>